<gene>
    <name evidence="2" type="ORF">Golax_017713</name>
</gene>
<evidence type="ECO:0000313" key="2">
    <source>
        <dbReference type="EMBL" id="MBA0705522.1"/>
    </source>
</evidence>
<evidence type="ECO:0000256" key="1">
    <source>
        <dbReference type="SAM" id="MobiDB-lite"/>
    </source>
</evidence>
<evidence type="ECO:0000313" key="3">
    <source>
        <dbReference type="Proteomes" id="UP000593574"/>
    </source>
</evidence>
<dbReference type="AlphaFoldDB" id="A0A7J8Z1Q9"/>
<sequence length="107" mass="11982">MAKNRNKKKSNGVASMGVNDGTVPDLPQTKKGRSMKRLKNVQNMKTVEKAIAKNEKYAEKSSKIKSVADKGLKHLLHVTVKANTCLKQEEESVSLKKLRYHPSFDNT</sequence>
<keyword evidence="3" id="KW-1185">Reference proteome</keyword>
<accession>A0A7J8Z1Q9</accession>
<feature type="compositionally biased region" description="Basic residues" evidence="1">
    <location>
        <begin position="1"/>
        <end position="10"/>
    </location>
</feature>
<feature type="region of interest" description="Disordered" evidence="1">
    <location>
        <begin position="1"/>
        <end position="34"/>
    </location>
</feature>
<organism evidence="2 3">
    <name type="scientific">Gossypium laxum</name>
    <dbReference type="NCBI Taxonomy" id="34288"/>
    <lineage>
        <taxon>Eukaryota</taxon>
        <taxon>Viridiplantae</taxon>
        <taxon>Streptophyta</taxon>
        <taxon>Embryophyta</taxon>
        <taxon>Tracheophyta</taxon>
        <taxon>Spermatophyta</taxon>
        <taxon>Magnoliopsida</taxon>
        <taxon>eudicotyledons</taxon>
        <taxon>Gunneridae</taxon>
        <taxon>Pentapetalae</taxon>
        <taxon>rosids</taxon>
        <taxon>malvids</taxon>
        <taxon>Malvales</taxon>
        <taxon>Malvaceae</taxon>
        <taxon>Malvoideae</taxon>
        <taxon>Gossypium</taxon>
    </lineage>
</organism>
<protein>
    <submittedName>
        <fullName evidence="2">Uncharacterized protein</fullName>
    </submittedName>
</protein>
<comment type="caution">
    <text evidence="2">The sequence shown here is derived from an EMBL/GenBank/DDBJ whole genome shotgun (WGS) entry which is preliminary data.</text>
</comment>
<reference evidence="2 3" key="1">
    <citation type="journal article" date="2019" name="Genome Biol. Evol.">
        <title>Insights into the evolution of the New World diploid cottons (Gossypium, subgenus Houzingenia) based on genome sequencing.</title>
        <authorList>
            <person name="Grover C.E."/>
            <person name="Arick M.A. 2nd"/>
            <person name="Thrash A."/>
            <person name="Conover J.L."/>
            <person name="Sanders W.S."/>
            <person name="Peterson D.G."/>
            <person name="Frelichowski J.E."/>
            <person name="Scheffler J.A."/>
            <person name="Scheffler B.E."/>
            <person name="Wendel J.F."/>
        </authorList>
    </citation>
    <scope>NUCLEOTIDE SEQUENCE [LARGE SCALE GENOMIC DNA]</scope>
    <source>
        <strain evidence="2">4</strain>
        <tissue evidence="2">Leaf</tissue>
    </source>
</reference>
<proteinExistence type="predicted"/>
<dbReference type="PANTHER" id="PTHR36385:SF1">
    <property type="entry name" value="OS07G0562900 PROTEIN"/>
    <property type="match status" value="1"/>
</dbReference>
<dbReference type="EMBL" id="JABEZV010000002">
    <property type="protein sequence ID" value="MBA0705522.1"/>
    <property type="molecule type" value="Genomic_DNA"/>
</dbReference>
<feature type="non-terminal residue" evidence="2">
    <location>
        <position position="1"/>
    </location>
</feature>
<name>A0A7J8Z1Q9_9ROSI</name>
<dbReference type="Proteomes" id="UP000593574">
    <property type="component" value="Unassembled WGS sequence"/>
</dbReference>
<dbReference type="PANTHER" id="PTHR36385">
    <property type="entry name" value="OS07G0562900 PROTEIN"/>
    <property type="match status" value="1"/>
</dbReference>